<dbReference type="GO" id="GO:0016020">
    <property type="term" value="C:membrane"/>
    <property type="evidence" value="ECO:0007669"/>
    <property type="project" value="UniProtKB-SubCell"/>
</dbReference>
<keyword evidence="3 5" id="KW-1133">Transmembrane helix</keyword>
<dbReference type="GeneID" id="67145392"/>
<feature type="transmembrane region" description="Helical" evidence="5">
    <location>
        <begin position="83"/>
        <end position="103"/>
    </location>
</feature>
<feature type="transmembrane region" description="Helical" evidence="5">
    <location>
        <begin position="12"/>
        <end position="30"/>
    </location>
</feature>
<dbReference type="GO" id="GO:0008137">
    <property type="term" value="F:NADH dehydrogenase (ubiquinone) activity"/>
    <property type="evidence" value="ECO:0007669"/>
    <property type="project" value="InterPro"/>
</dbReference>
<geneLocation type="mitochondrion" evidence="7"/>
<sequence>MYLTSLISFKNLSILPELFLSISILFLLLYGSIISTKKKYLIIQNSIINLGIFILFLSFLLFINDPLYVVNINQFNNTIISDSLSYFSKLFIIIFSIVCLFNIKKNLEFQKINNFEYILLYLFAILGLLLLCSSNDLITAYLSIELQSLSFYVMASFKKNSNYSVDAGLKYFVLGSLSSGLFLFGSSLIYGFTGSTNFEDFKDLFFWFTYDNYLLVNDVNTNLDSSNVVMLQSAFLLRLNQNENYKVFDNELYYFFNNVGYENSSTISVEDFIFLMQLKLSSIIKNYQELNIFSDISDYSFIQFAIVFILISMFFKLSIAPFHGWLPDVYEGSPTSSTFFFAIIPKLGLFTLLIRIFYYSFYGFMDLWIYVLIVIALLSIIVGSFTAIEQRKLKSLFAYSSIGHMGYALIAYSSGTFDGVQMLLIYLLIYMLAGAFIWSSFLLTKLKYNTSSKYSKDLGEFSLLFKSNKILALSMFFVLLSLAGFPPLIGFLAKASVFLVSIKSYLYYVAILAILCSVVSTFYYLRIMKTIFFENCLVGSLYLPIKSQNTFCLIVCFYTFIFLFINPTLLYLITYKVSLLISIF</sequence>
<feature type="transmembrane region" description="Helical" evidence="5">
    <location>
        <begin position="395"/>
        <end position="417"/>
    </location>
</feature>
<reference evidence="7" key="1">
    <citation type="submission" date="2020-10" db="EMBL/GenBank/DDBJ databases">
        <title>Coscinodiscus wailesii mitochondrion complete genome.</title>
        <authorList>
            <person name="Huang H."/>
        </authorList>
    </citation>
    <scope>NUCLEOTIDE SEQUENCE</scope>
</reference>
<dbReference type="EMBL" id="MW122841">
    <property type="protein sequence ID" value="QQP21866.1"/>
    <property type="molecule type" value="Genomic_DNA"/>
</dbReference>
<name>A0A7T8JJT6_9STRA</name>
<feature type="transmembrane region" description="Helical" evidence="5">
    <location>
        <begin position="169"/>
        <end position="192"/>
    </location>
</feature>
<evidence type="ECO:0000256" key="5">
    <source>
        <dbReference type="SAM" id="Phobius"/>
    </source>
</evidence>
<evidence type="ECO:0000313" key="7">
    <source>
        <dbReference type="EMBL" id="QQP21866.1"/>
    </source>
</evidence>
<evidence type="ECO:0000256" key="3">
    <source>
        <dbReference type="ARBA" id="ARBA00022989"/>
    </source>
</evidence>
<comment type="subcellular location">
    <subcellularLocation>
        <location evidence="1">Membrane</location>
        <topology evidence="1">Multi-pass membrane protein</topology>
    </subcellularLocation>
</comment>
<keyword evidence="4 5" id="KW-0472">Membrane</keyword>
<feature type="transmembrane region" description="Helical" evidence="5">
    <location>
        <begin position="470"/>
        <end position="493"/>
    </location>
</feature>
<dbReference type="Pfam" id="PF00361">
    <property type="entry name" value="Proton_antipo_M"/>
    <property type="match status" value="2"/>
</dbReference>
<feature type="transmembrane region" description="Helical" evidence="5">
    <location>
        <begin position="42"/>
        <end position="63"/>
    </location>
</feature>
<dbReference type="PANTHER" id="PTHR22773">
    <property type="entry name" value="NADH DEHYDROGENASE"/>
    <property type="match status" value="1"/>
</dbReference>
<feature type="transmembrane region" description="Helical" evidence="5">
    <location>
        <begin position="505"/>
        <end position="525"/>
    </location>
</feature>
<proteinExistence type="inferred from homology"/>
<dbReference type="HAMAP" id="MF_00445">
    <property type="entry name" value="NDH1_NuoN_1"/>
    <property type="match status" value="1"/>
</dbReference>
<organism evidence="7">
    <name type="scientific">Coscinodiscus wailesii</name>
    <dbReference type="NCBI Taxonomy" id="671091"/>
    <lineage>
        <taxon>Eukaryota</taxon>
        <taxon>Sar</taxon>
        <taxon>Stramenopiles</taxon>
        <taxon>Ochrophyta</taxon>
        <taxon>Bacillariophyta</taxon>
        <taxon>Coscinodiscophyceae</taxon>
        <taxon>Coscinodiscophycidae</taxon>
        <taxon>Coscinodiscales</taxon>
        <taxon>Coscinodiscaceae</taxon>
        <taxon>Coscinodiscus</taxon>
    </lineage>
</organism>
<feature type="transmembrane region" description="Helical" evidence="5">
    <location>
        <begin position="367"/>
        <end position="388"/>
    </location>
</feature>
<feature type="transmembrane region" description="Helical" evidence="5">
    <location>
        <begin position="115"/>
        <end position="131"/>
    </location>
</feature>
<accession>A0A7T8JJT6</accession>
<dbReference type="RefSeq" id="YP_010147305.1">
    <property type="nucleotide sequence ID" value="NC_057078.1"/>
</dbReference>
<keyword evidence="7" id="KW-0496">Mitochondrion</keyword>
<dbReference type="InterPro" id="IPR010096">
    <property type="entry name" value="NADH-Q_OxRdtase_suN/2"/>
</dbReference>
<evidence type="ECO:0000259" key="6">
    <source>
        <dbReference type="Pfam" id="PF00361"/>
    </source>
</evidence>
<feature type="transmembrane region" description="Helical" evidence="5">
    <location>
        <begin position="301"/>
        <end position="326"/>
    </location>
</feature>
<keyword evidence="2 5" id="KW-0812">Transmembrane</keyword>
<protein>
    <submittedName>
        <fullName evidence="7">NADH dehydrogenase subunit 2</fullName>
    </submittedName>
</protein>
<evidence type="ECO:0000256" key="2">
    <source>
        <dbReference type="ARBA" id="ARBA00022692"/>
    </source>
</evidence>
<feature type="domain" description="NADH:quinone oxidoreductase/Mrp antiporter transmembrane" evidence="6">
    <location>
        <begin position="134"/>
        <end position="216"/>
    </location>
</feature>
<dbReference type="InterPro" id="IPR001750">
    <property type="entry name" value="ND/Mrp_TM"/>
</dbReference>
<feature type="domain" description="NADH:quinone oxidoreductase/Mrp antiporter transmembrane" evidence="6">
    <location>
        <begin position="294"/>
        <end position="517"/>
    </location>
</feature>
<dbReference type="AlphaFoldDB" id="A0A7T8JJT6"/>
<feature type="transmembrane region" description="Helical" evidence="5">
    <location>
        <begin position="423"/>
        <end position="443"/>
    </location>
</feature>
<evidence type="ECO:0000256" key="4">
    <source>
        <dbReference type="ARBA" id="ARBA00023136"/>
    </source>
</evidence>
<feature type="transmembrane region" description="Helical" evidence="5">
    <location>
        <begin position="338"/>
        <end position="361"/>
    </location>
</feature>
<gene>
    <name evidence="7" type="primary">nad2</name>
</gene>
<evidence type="ECO:0000256" key="1">
    <source>
        <dbReference type="ARBA" id="ARBA00004141"/>
    </source>
</evidence>
<dbReference type="GO" id="GO:0042773">
    <property type="term" value="P:ATP synthesis coupled electron transport"/>
    <property type="evidence" value="ECO:0007669"/>
    <property type="project" value="InterPro"/>
</dbReference>
<feature type="transmembrane region" description="Helical" evidence="5">
    <location>
        <begin position="551"/>
        <end position="574"/>
    </location>
</feature>